<reference evidence="2" key="2">
    <citation type="journal article" date="2017" name="Nat. Plants">
        <title>The Aegilops tauschii genome reveals multiple impacts of transposons.</title>
        <authorList>
            <person name="Zhao G."/>
            <person name="Zou C."/>
            <person name="Li K."/>
            <person name="Wang K."/>
            <person name="Li T."/>
            <person name="Gao L."/>
            <person name="Zhang X."/>
            <person name="Wang H."/>
            <person name="Yang Z."/>
            <person name="Liu X."/>
            <person name="Jiang W."/>
            <person name="Mao L."/>
            <person name="Kong X."/>
            <person name="Jiao Y."/>
            <person name="Jia J."/>
        </authorList>
    </citation>
    <scope>NUCLEOTIDE SEQUENCE [LARGE SCALE GENOMIC DNA]</scope>
    <source>
        <strain evidence="2">cv. AL8/78</strain>
    </source>
</reference>
<sequence length="83" mass="9369">MNESNEHPMDGPHSPSYISALPVVAQLLWQRKFGSIFRIMTVLGLPYKIPATGSMYIVNLFSLSAWQVFDRTTTNFVAKFCLS</sequence>
<accession>A0A453DV73</accession>
<dbReference type="EnsemblPlants" id="AET3Gv20110100.1">
    <property type="protein sequence ID" value="AET3Gv20110100.1"/>
    <property type="gene ID" value="AET3Gv20110100"/>
</dbReference>
<reference evidence="1" key="3">
    <citation type="journal article" date="2017" name="Nature">
        <title>Genome sequence of the progenitor of the wheat D genome Aegilops tauschii.</title>
        <authorList>
            <person name="Luo M.C."/>
            <person name="Gu Y.Q."/>
            <person name="Puiu D."/>
            <person name="Wang H."/>
            <person name="Twardziok S.O."/>
            <person name="Deal K.R."/>
            <person name="Huo N."/>
            <person name="Zhu T."/>
            <person name="Wang L."/>
            <person name="Wang Y."/>
            <person name="McGuire P.E."/>
            <person name="Liu S."/>
            <person name="Long H."/>
            <person name="Ramasamy R.K."/>
            <person name="Rodriguez J.C."/>
            <person name="Van S.L."/>
            <person name="Yuan L."/>
            <person name="Wang Z."/>
            <person name="Xia Z."/>
            <person name="Xiao L."/>
            <person name="Anderson O.D."/>
            <person name="Ouyang S."/>
            <person name="Liang Y."/>
            <person name="Zimin A.V."/>
            <person name="Pertea G."/>
            <person name="Qi P."/>
            <person name="Bennetzen J.L."/>
            <person name="Dai X."/>
            <person name="Dawson M.W."/>
            <person name="Muller H.G."/>
            <person name="Kugler K."/>
            <person name="Rivarola-Duarte L."/>
            <person name="Spannagl M."/>
            <person name="Mayer K.F.X."/>
            <person name="Lu F.H."/>
            <person name="Bevan M.W."/>
            <person name="Leroy P."/>
            <person name="Li P."/>
            <person name="You F.M."/>
            <person name="Sun Q."/>
            <person name="Liu Z."/>
            <person name="Lyons E."/>
            <person name="Wicker T."/>
            <person name="Salzberg S.L."/>
            <person name="Devos K.M."/>
            <person name="Dvorak J."/>
        </authorList>
    </citation>
    <scope>NUCLEOTIDE SEQUENCE [LARGE SCALE GENOMIC DNA]</scope>
    <source>
        <strain evidence="1">cv. AL8/78</strain>
    </source>
</reference>
<dbReference type="Proteomes" id="UP000015105">
    <property type="component" value="Chromosome 3D"/>
</dbReference>
<dbReference type="Gramene" id="AET3Gv20110100.1">
    <property type="protein sequence ID" value="AET3Gv20110100.1"/>
    <property type="gene ID" value="AET3Gv20110100"/>
</dbReference>
<evidence type="ECO:0000313" key="1">
    <source>
        <dbReference type="EnsemblPlants" id="AET3Gv20110100.1"/>
    </source>
</evidence>
<name>A0A453DV73_AEGTS</name>
<evidence type="ECO:0000313" key="2">
    <source>
        <dbReference type="Proteomes" id="UP000015105"/>
    </source>
</evidence>
<proteinExistence type="predicted"/>
<dbReference type="AlphaFoldDB" id="A0A453DV73"/>
<organism evidence="1 2">
    <name type="scientific">Aegilops tauschii subsp. strangulata</name>
    <name type="common">Goatgrass</name>
    <dbReference type="NCBI Taxonomy" id="200361"/>
    <lineage>
        <taxon>Eukaryota</taxon>
        <taxon>Viridiplantae</taxon>
        <taxon>Streptophyta</taxon>
        <taxon>Embryophyta</taxon>
        <taxon>Tracheophyta</taxon>
        <taxon>Spermatophyta</taxon>
        <taxon>Magnoliopsida</taxon>
        <taxon>Liliopsida</taxon>
        <taxon>Poales</taxon>
        <taxon>Poaceae</taxon>
        <taxon>BOP clade</taxon>
        <taxon>Pooideae</taxon>
        <taxon>Triticodae</taxon>
        <taxon>Triticeae</taxon>
        <taxon>Triticinae</taxon>
        <taxon>Aegilops</taxon>
    </lineage>
</organism>
<reference evidence="1" key="5">
    <citation type="journal article" date="2021" name="G3 (Bethesda)">
        <title>Aegilops tauschii genome assembly Aet v5.0 features greater sequence contiguity and improved annotation.</title>
        <authorList>
            <person name="Wang L."/>
            <person name="Zhu T."/>
            <person name="Rodriguez J.C."/>
            <person name="Deal K.R."/>
            <person name="Dubcovsky J."/>
            <person name="McGuire P.E."/>
            <person name="Lux T."/>
            <person name="Spannagl M."/>
            <person name="Mayer K.F.X."/>
            <person name="Baldrich P."/>
            <person name="Meyers B.C."/>
            <person name="Huo N."/>
            <person name="Gu Y.Q."/>
            <person name="Zhou H."/>
            <person name="Devos K.M."/>
            <person name="Bennetzen J.L."/>
            <person name="Unver T."/>
            <person name="Budak H."/>
            <person name="Gulick P.J."/>
            <person name="Galiba G."/>
            <person name="Kalapos B."/>
            <person name="Nelson D.R."/>
            <person name="Li P."/>
            <person name="You F.M."/>
            <person name="Luo M.C."/>
            <person name="Dvorak J."/>
        </authorList>
    </citation>
    <scope>NUCLEOTIDE SEQUENCE [LARGE SCALE GENOMIC DNA]</scope>
    <source>
        <strain evidence="1">cv. AL8/78</strain>
    </source>
</reference>
<keyword evidence="2" id="KW-1185">Reference proteome</keyword>
<reference evidence="1" key="4">
    <citation type="submission" date="2019-03" db="UniProtKB">
        <authorList>
            <consortium name="EnsemblPlants"/>
        </authorList>
    </citation>
    <scope>IDENTIFICATION</scope>
</reference>
<reference evidence="2" key="1">
    <citation type="journal article" date="2014" name="Science">
        <title>Ancient hybridizations among the ancestral genomes of bread wheat.</title>
        <authorList>
            <consortium name="International Wheat Genome Sequencing Consortium,"/>
            <person name="Marcussen T."/>
            <person name="Sandve S.R."/>
            <person name="Heier L."/>
            <person name="Spannagl M."/>
            <person name="Pfeifer M."/>
            <person name="Jakobsen K.S."/>
            <person name="Wulff B.B."/>
            <person name="Steuernagel B."/>
            <person name="Mayer K.F."/>
            <person name="Olsen O.A."/>
        </authorList>
    </citation>
    <scope>NUCLEOTIDE SEQUENCE [LARGE SCALE GENOMIC DNA]</scope>
    <source>
        <strain evidence="2">cv. AL8/78</strain>
    </source>
</reference>
<protein>
    <submittedName>
        <fullName evidence="1">Uncharacterized protein</fullName>
    </submittedName>
</protein>